<dbReference type="Pfam" id="PF02945">
    <property type="entry name" value="Endonuclease_7"/>
    <property type="match status" value="2"/>
</dbReference>
<dbReference type="EMBL" id="BAAATD010000003">
    <property type="protein sequence ID" value="GAA2592162.1"/>
    <property type="molecule type" value="Genomic_DNA"/>
</dbReference>
<evidence type="ECO:0000313" key="2">
    <source>
        <dbReference type="Proteomes" id="UP001501509"/>
    </source>
</evidence>
<dbReference type="InterPro" id="IPR004211">
    <property type="entry name" value="Endonuclease_7"/>
</dbReference>
<dbReference type="Gene3D" id="3.40.1800.10">
    <property type="entry name" value="His-Me finger endonucleases"/>
    <property type="match status" value="2"/>
</dbReference>
<organism evidence="1 2">
    <name type="scientific">Actinomadura fulvescens</name>
    <dbReference type="NCBI Taxonomy" id="46160"/>
    <lineage>
        <taxon>Bacteria</taxon>
        <taxon>Bacillati</taxon>
        <taxon>Actinomycetota</taxon>
        <taxon>Actinomycetes</taxon>
        <taxon>Streptosporangiales</taxon>
        <taxon>Thermomonosporaceae</taxon>
        <taxon>Actinomadura</taxon>
    </lineage>
</organism>
<sequence>MRGNLPAMASKECRDCGELKPATDFWKRKASPDGLALYCKECFGRRNAASYRGGQEKLGKKARPYRRHSAVPEGMKYCPRCQETKPLEAFGRNRSEKSGLTAYCRPCHTAAMTEIKERTHGGQRNYMLKRRYGITVEDVERMAAEQGGVCIICLRSDPKHVDHGHKTGKVRGLLCFSCNGALGQFGDDVERLRAAAKYLDRHSRVAAQPVDEVLVEIMTFRAENECRLSKRMIARHGAPGRELFRIGFQLGDRCPICWSAPAVHVDHCHETGKVRGLLCPECNTGMGQLRDDPVTLRRAADYLEGTLVR</sequence>
<reference evidence="2" key="1">
    <citation type="journal article" date="2019" name="Int. J. Syst. Evol. Microbiol.">
        <title>The Global Catalogue of Microorganisms (GCM) 10K type strain sequencing project: providing services to taxonomists for standard genome sequencing and annotation.</title>
        <authorList>
            <consortium name="The Broad Institute Genomics Platform"/>
            <consortium name="The Broad Institute Genome Sequencing Center for Infectious Disease"/>
            <person name="Wu L."/>
            <person name="Ma J."/>
        </authorList>
    </citation>
    <scope>NUCLEOTIDE SEQUENCE [LARGE SCALE GENOMIC DNA]</scope>
    <source>
        <strain evidence="2">JCM 6833</strain>
    </source>
</reference>
<dbReference type="SUPFAM" id="SSF54060">
    <property type="entry name" value="His-Me finger endonucleases"/>
    <property type="match status" value="2"/>
</dbReference>
<keyword evidence="2" id="KW-1185">Reference proteome</keyword>
<comment type="caution">
    <text evidence="1">The sequence shown here is derived from an EMBL/GenBank/DDBJ whole genome shotgun (WGS) entry which is preliminary data.</text>
</comment>
<dbReference type="InterPro" id="IPR038563">
    <property type="entry name" value="Endonuclease_7_sf"/>
</dbReference>
<evidence type="ECO:0008006" key="3">
    <source>
        <dbReference type="Google" id="ProtNLM"/>
    </source>
</evidence>
<dbReference type="InterPro" id="IPR044925">
    <property type="entry name" value="His-Me_finger_sf"/>
</dbReference>
<name>A0ABP6BYX0_9ACTN</name>
<evidence type="ECO:0000313" key="1">
    <source>
        <dbReference type="EMBL" id="GAA2592162.1"/>
    </source>
</evidence>
<proteinExistence type="predicted"/>
<protein>
    <recommendedName>
        <fullName evidence="3">Recombination endonuclease VII</fullName>
    </recommendedName>
</protein>
<gene>
    <name evidence="1" type="ORF">GCM10010411_26430</name>
</gene>
<accession>A0ABP6BYX0</accession>
<dbReference type="Proteomes" id="UP001501509">
    <property type="component" value="Unassembled WGS sequence"/>
</dbReference>